<dbReference type="RefSeq" id="WP_274511976.1">
    <property type="nucleotide sequence ID" value="NZ_CP082270.1"/>
</dbReference>
<evidence type="ECO:0000313" key="3">
    <source>
        <dbReference type="Proteomes" id="UP001216828"/>
    </source>
</evidence>
<name>A0ABY7Y2T1_9GAMM</name>
<dbReference type="Proteomes" id="UP001216828">
    <property type="component" value="Chromosome"/>
</dbReference>
<accession>A0ABY7Y2T1</accession>
<keyword evidence="3" id="KW-1185">Reference proteome</keyword>
<protein>
    <submittedName>
        <fullName evidence="2">Immunity 52 family protein</fullName>
    </submittedName>
</protein>
<gene>
    <name evidence="2" type="ORF">K5L94_03000</name>
</gene>
<feature type="domain" description="Immunity protein 52" evidence="1">
    <location>
        <begin position="179"/>
        <end position="245"/>
    </location>
</feature>
<sequence>MNSMYRCEIYCSIPDETLDAPTVYERLSEVLHALSEVSPALNGWVEHSRGNGPVPFSEKSRFIEMLAINARQDGDEYPTDPSAAGAGANLTTARTHKEWKAPGCATINYWPWFGQLTMEIDAPIKAFGESEAPIIVRKCVAAIAQAIEVEFISTDVVGPKPEGKEYETYYLNHRLFPHRRWLGWMGFVPELVPRRFIPEAAVIEVVKGRGTIIVAVDAPFDLHNPDHLKRVHQVELRMANAGLLEVIDPSLLE</sequence>
<dbReference type="EMBL" id="CP082270">
    <property type="protein sequence ID" value="WDM64287.1"/>
    <property type="molecule type" value="Genomic_DNA"/>
</dbReference>
<organism evidence="2 3">
    <name type="scientific">Stenotrophomonas forensis</name>
    <dbReference type="NCBI Taxonomy" id="2871169"/>
    <lineage>
        <taxon>Bacteria</taxon>
        <taxon>Pseudomonadati</taxon>
        <taxon>Pseudomonadota</taxon>
        <taxon>Gammaproteobacteria</taxon>
        <taxon>Lysobacterales</taxon>
        <taxon>Lysobacteraceae</taxon>
        <taxon>Stenotrophomonas</taxon>
        <taxon>Stenotrophomonas maltophilia group</taxon>
    </lineage>
</organism>
<dbReference type="Pfam" id="PF15579">
    <property type="entry name" value="Imm52"/>
    <property type="match status" value="1"/>
</dbReference>
<reference evidence="2 3" key="1">
    <citation type="submission" date="2021-08" db="EMBL/GenBank/DDBJ databases">
        <title>Stenotrophomonas forensis sp. nov., isolated from contaminated viral transport media.</title>
        <authorList>
            <person name="Nguyen S.V."/>
            <person name="Edwards D."/>
            <person name="Scott S."/>
            <person name="Doss J."/>
            <person name="Merid S."/>
            <person name="Zelaya E."/>
            <person name="Maza C."/>
            <person name="Mann M."/>
            <person name="Hamilton B."/>
            <person name="Blackwell R."/>
            <person name="Tran A."/>
            <person name="Hauser J."/>
        </authorList>
    </citation>
    <scope>NUCLEOTIDE SEQUENCE [LARGE SCALE GENOMIC DNA]</scope>
    <source>
        <strain evidence="2 3">DFS-20110405</strain>
    </source>
</reference>
<proteinExistence type="predicted"/>
<evidence type="ECO:0000259" key="1">
    <source>
        <dbReference type="Pfam" id="PF15579"/>
    </source>
</evidence>
<evidence type="ECO:0000313" key="2">
    <source>
        <dbReference type="EMBL" id="WDM64287.1"/>
    </source>
</evidence>
<dbReference type="InterPro" id="IPR028969">
    <property type="entry name" value="Imm52"/>
</dbReference>